<gene>
    <name evidence="2" type="ORF">OKIOD_LOCUS7723</name>
</gene>
<keyword evidence="1" id="KW-0812">Transmembrane</keyword>
<evidence type="ECO:0000313" key="3">
    <source>
        <dbReference type="Proteomes" id="UP001158576"/>
    </source>
</evidence>
<keyword evidence="1" id="KW-0472">Membrane</keyword>
<dbReference type="SUPFAM" id="SSF50814">
    <property type="entry name" value="Lipocalins"/>
    <property type="match status" value="1"/>
</dbReference>
<organism evidence="2 3">
    <name type="scientific">Oikopleura dioica</name>
    <name type="common">Tunicate</name>
    <dbReference type="NCBI Taxonomy" id="34765"/>
    <lineage>
        <taxon>Eukaryota</taxon>
        <taxon>Metazoa</taxon>
        <taxon>Chordata</taxon>
        <taxon>Tunicata</taxon>
        <taxon>Appendicularia</taxon>
        <taxon>Copelata</taxon>
        <taxon>Oikopleuridae</taxon>
        <taxon>Oikopleura</taxon>
    </lineage>
</organism>
<evidence type="ECO:0000313" key="2">
    <source>
        <dbReference type="EMBL" id="CAG5099005.1"/>
    </source>
</evidence>
<accession>A0ABN7SKB8</accession>
<dbReference type="Proteomes" id="UP001158576">
    <property type="component" value="Chromosome XSR"/>
</dbReference>
<dbReference type="Gene3D" id="2.40.128.20">
    <property type="match status" value="1"/>
</dbReference>
<sequence length="278" mass="31593">MTVNTFNEIEIFDGVADSSMERDENLEYTLLEGQRSNNFSHSLRSFQTRKGWKQKLGYCVFSILVLICMLTVTSVILHKTGQPKTAEASVKKFLPDIEIDVSTSTNSSSKFNTTSIYNNETTVSTTTTTTVWRVPEGTDVETILNNKWRQYDGINIAEYLKVEGGDPFYRSMAERSEPLLSFQRKGPGEYTQSFKVFFVTKKYPLDFNKEYAHEDGIGTKCLSTAEIVGDTISIRTLGGKKGPVVTTYSLKDHNDLWIVQDMIEEKITNSRIYKRENS</sequence>
<keyword evidence="1" id="KW-1133">Transmembrane helix</keyword>
<feature type="transmembrane region" description="Helical" evidence="1">
    <location>
        <begin position="56"/>
        <end position="77"/>
    </location>
</feature>
<dbReference type="EMBL" id="OU015569">
    <property type="protein sequence ID" value="CAG5099005.1"/>
    <property type="molecule type" value="Genomic_DNA"/>
</dbReference>
<evidence type="ECO:0000256" key="1">
    <source>
        <dbReference type="SAM" id="Phobius"/>
    </source>
</evidence>
<keyword evidence="3" id="KW-1185">Reference proteome</keyword>
<dbReference type="InterPro" id="IPR012674">
    <property type="entry name" value="Calycin"/>
</dbReference>
<reference evidence="2 3" key="1">
    <citation type="submission" date="2021-04" db="EMBL/GenBank/DDBJ databases">
        <authorList>
            <person name="Bliznina A."/>
        </authorList>
    </citation>
    <scope>NUCLEOTIDE SEQUENCE [LARGE SCALE GENOMIC DNA]</scope>
</reference>
<proteinExistence type="predicted"/>
<protein>
    <submittedName>
        <fullName evidence="2">Oidioi.mRNA.OKI2018_I69.XSR.g16165.t1.cds</fullName>
    </submittedName>
</protein>
<name>A0ABN7SKB8_OIKDI</name>